<protein>
    <recommendedName>
        <fullName evidence="3">Lysozyme</fullName>
        <ecNumber evidence="3">3.2.1.17</ecNumber>
    </recommendedName>
</protein>
<keyword evidence="3" id="KW-0378">Hydrolase</keyword>
<feature type="domain" description="Bacteriophage tail tape measure N-terminal" evidence="6">
    <location>
        <begin position="60"/>
        <end position="148"/>
    </location>
</feature>
<comment type="similarity">
    <text evidence="3">Belongs to the glycosyl hydrolase 24 family.</text>
</comment>
<dbReference type="GO" id="GO:0003796">
    <property type="term" value="F:lysozyme activity"/>
    <property type="evidence" value="ECO:0007669"/>
    <property type="project" value="UniProtKB-EC"/>
</dbReference>
<feature type="transmembrane region" description="Helical" evidence="5">
    <location>
        <begin position="659"/>
        <end position="681"/>
    </location>
</feature>
<dbReference type="GO" id="GO:0031640">
    <property type="term" value="P:killing of cells of another organism"/>
    <property type="evidence" value="ECO:0007669"/>
    <property type="project" value="UniProtKB-KW"/>
</dbReference>
<sequence>MAATTEDLARLLVSIEFTQKQSEKQLAAIAKRAGQTAESIEGRFQKANDNVGKSFDAASKKSVASVGAQRAAISNLSFQLNDIATSLSGGASPFTVMMQQGSQVAQALSSTGGGLSGVVKTLGGAFASLANPVSIASFAIIGLTGYAVQYFSELLSGGEKSEKVLKEEAELIDRVAQKWGEALPTLKKYNDERNRLKDQADLTNAAEAVAQGQYEPIRKVIGDVRAEIGALVVDLRQAGTEDEDILKLQDSFNGLYEKVEAGKASTSQLREVQANLAAIFKATGIPAAEAMAASIGKVADELDRAIEAADGARFEAAIQDFFKRSPIGTLTPLVAGGGQFLNPDQQQTFNANSAVYQQAGASAAAQMIRGFESFISTAKWDVNAFRTGFGSDTTTRANGTIEKVTKDTVVTLDDAERDLARRIVEFQSGIQRAIGVDTWRSLSDAQQAALTSIAYNYGSLPEEIVKAIQSGGGPEIVAQAIAGLTSNPKRRKQEAEAYLSGTGYSMADAGLSSKKSPSQIFAGDVADVQKRIDVLNAQYEAQSRLNPVVNDYGYAIEKAKIQQQLLAEAQKAGLTVTPELAASIETLAENYAKASSAGEMLKASQDRVRQSVEEFKGMSKDLVSGFISDLRNGASAADALTNALNKVLDKLIDISLNSIFGIGGAGGGGILGGLFSIFGLAKGGIVANNRPQPLKTFARGGVSNSAAIFGEAGPEAAVPLPDGRSIPVKFHEPSVPKRSSGQSSTFSPTYNIDARGADQAAVARLERGLAERDRTESKRVSGYNQRQHVRKTRP</sequence>
<evidence type="ECO:0000256" key="5">
    <source>
        <dbReference type="SAM" id="Phobius"/>
    </source>
</evidence>
<keyword evidence="3" id="KW-0326">Glycosidase</keyword>
<keyword evidence="5" id="KW-0472">Membrane</keyword>
<comment type="catalytic activity">
    <reaction evidence="3">
        <text>Hydrolysis of (1-&gt;4)-beta-linkages between N-acetylmuramic acid and N-acetyl-D-glucosamine residues in a peptidoglycan and between N-acetyl-D-glucosamine residues in chitodextrins.</text>
        <dbReference type="EC" id="3.2.1.17"/>
    </reaction>
</comment>
<dbReference type="GO" id="GO:0042742">
    <property type="term" value="P:defense response to bacterium"/>
    <property type="evidence" value="ECO:0007669"/>
    <property type="project" value="UniProtKB-KW"/>
</dbReference>
<keyword evidence="1 3" id="KW-0929">Antimicrobial</keyword>
<dbReference type="Pfam" id="PF00959">
    <property type="entry name" value="Phage_lysozyme"/>
    <property type="match status" value="1"/>
</dbReference>
<dbReference type="Proteomes" id="UP000477849">
    <property type="component" value="Unassembled WGS sequence"/>
</dbReference>
<dbReference type="Gene3D" id="1.10.530.40">
    <property type="match status" value="1"/>
</dbReference>
<keyword evidence="5" id="KW-0812">Transmembrane</keyword>
<dbReference type="Pfam" id="PF06791">
    <property type="entry name" value="TMP_2"/>
    <property type="match status" value="1"/>
</dbReference>
<feature type="compositionally biased region" description="Polar residues" evidence="4">
    <location>
        <begin position="737"/>
        <end position="750"/>
    </location>
</feature>
<dbReference type="GO" id="GO:0016998">
    <property type="term" value="P:cell wall macromolecule catabolic process"/>
    <property type="evidence" value="ECO:0007669"/>
    <property type="project" value="InterPro"/>
</dbReference>
<name>A0A6M1RXZ6_9HYPH</name>
<keyword evidence="8" id="KW-1185">Reference proteome</keyword>
<dbReference type="GO" id="GO:0009253">
    <property type="term" value="P:peptidoglycan catabolic process"/>
    <property type="evidence" value="ECO:0007669"/>
    <property type="project" value="InterPro"/>
</dbReference>
<keyword evidence="5" id="KW-1133">Transmembrane helix</keyword>
<feature type="compositionally biased region" description="Basic and acidic residues" evidence="4">
    <location>
        <begin position="766"/>
        <end position="779"/>
    </location>
</feature>
<dbReference type="InterPro" id="IPR023346">
    <property type="entry name" value="Lysozyme-like_dom_sf"/>
</dbReference>
<evidence type="ECO:0000256" key="2">
    <source>
        <dbReference type="ARBA" id="ARBA00022638"/>
    </source>
</evidence>
<proteinExistence type="inferred from homology"/>
<evidence type="ECO:0000256" key="4">
    <source>
        <dbReference type="SAM" id="MobiDB-lite"/>
    </source>
</evidence>
<dbReference type="AlphaFoldDB" id="A0A6M1RXZ6"/>
<dbReference type="EC" id="3.2.1.17" evidence="3"/>
<keyword evidence="2 3" id="KW-0081">Bacteriolytic enzyme</keyword>
<reference evidence="7 8" key="1">
    <citation type="submission" date="2020-02" db="EMBL/GenBank/DDBJ databases">
        <title>Genome sequence of the type strain CCBAU10050 of Rhizobium daejeonense.</title>
        <authorList>
            <person name="Gao J."/>
            <person name="Sun J."/>
        </authorList>
    </citation>
    <scope>NUCLEOTIDE SEQUENCE [LARGE SCALE GENOMIC DNA]</scope>
    <source>
        <strain evidence="7 8">CCBAU10050</strain>
    </source>
</reference>
<dbReference type="InterPro" id="IPR009628">
    <property type="entry name" value="Phage_tape_measure_N"/>
</dbReference>
<evidence type="ECO:0000259" key="6">
    <source>
        <dbReference type="Pfam" id="PF06791"/>
    </source>
</evidence>
<gene>
    <name evidence="7" type="ORF">G6N76_09760</name>
</gene>
<comment type="caution">
    <text evidence="7">The sequence shown here is derived from an EMBL/GenBank/DDBJ whole genome shotgun (WGS) entry which is preliminary data.</text>
</comment>
<evidence type="ECO:0000256" key="1">
    <source>
        <dbReference type="ARBA" id="ARBA00022529"/>
    </source>
</evidence>
<dbReference type="InterPro" id="IPR002196">
    <property type="entry name" value="Glyco_hydro_24"/>
</dbReference>
<evidence type="ECO:0000313" key="7">
    <source>
        <dbReference type="EMBL" id="NGO63959.1"/>
    </source>
</evidence>
<dbReference type="RefSeq" id="WP_163905684.1">
    <property type="nucleotide sequence ID" value="NZ_CP048427.1"/>
</dbReference>
<feature type="region of interest" description="Disordered" evidence="4">
    <location>
        <begin position="730"/>
        <end position="752"/>
    </location>
</feature>
<accession>A0A6M1RXZ6</accession>
<dbReference type="EMBL" id="JAAKZH010000003">
    <property type="protein sequence ID" value="NGO63959.1"/>
    <property type="molecule type" value="Genomic_DNA"/>
</dbReference>
<dbReference type="SUPFAM" id="SSF53955">
    <property type="entry name" value="Lysozyme-like"/>
    <property type="match status" value="1"/>
</dbReference>
<feature type="region of interest" description="Disordered" evidence="4">
    <location>
        <begin position="766"/>
        <end position="794"/>
    </location>
</feature>
<evidence type="ECO:0000256" key="3">
    <source>
        <dbReference type="RuleBase" id="RU003788"/>
    </source>
</evidence>
<evidence type="ECO:0000313" key="8">
    <source>
        <dbReference type="Proteomes" id="UP000477849"/>
    </source>
</evidence>
<organism evidence="7 8">
    <name type="scientific">Rhizobium daejeonense</name>
    <dbReference type="NCBI Taxonomy" id="240521"/>
    <lineage>
        <taxon>Bacteria</taxon>
        <taxon>Pseudomonadati</taxon>
        <taxon>Pseudomonadota</taxon>
        <taxon>Alphaproteobacteria</taxon>
        <taxon>Hyphomicrobiales</taxon>
        <taxon>Rhizobiaceae</taxon>
        <taxon>Rhizobium/Agrobacterium group</taxon>
        <taxon>Rhizobium</taxon>
    </lineage>
</organism>
<dbReference type="InterPro" id="IPR023347">
    <property type="entry name" value="Lysozyme_dom_sf"/>
</dbReference>